<dbReference type="InterPro" id="IPR055446">
    <property type="entry name" value="RecD2_N_OB"/>
</dbReference>
<dbReference type="Pfam" id="PF14520">
    <property type="entry name" value="HHH_5"/>
    <property type="match status" value="1"/>
</dbReference>
<proteinExistence type="inferred from homology"/>
<keyword evidence="1 3" id="KW-0547">Nucleotide-binding</keyword>
<dbReference type="InterPro" id="IPR027785">
    <property type="entry name" value="UvrD-like_helicase_C"/>
</dbReference>
<dbReference type="Pfam" id="PF14490">
    <property type="entry name" value="HHH_RecD2"/>
    <property type="match status" value="1"/>
</dbReference>
<keyword evidence="3" id="KW-0238">DNA-binding</keyword>
<dbReference type="RefSeq" id="WP_249301325.1">
    <property type="nucleotide sequence ID" value="NZ_CP060634.1"/>
</dbReference>
<dbReference type="CDD" id="cd18809">
    <property type="entry name" value="SF1_C_RecD"/>
    <property type="match status" value="1"/>
</dbReference>
<dbReference type="InterPro" id="IPR003593">
    <property type="entry name" value="AAA+_ATPase"/>
</dbReference>
<dbReference type="GO" id="GO:0005524">
    <property type="term" value="F:ATP binding"/>
    <property type="evidence" value="ECO:0007669"/>
    <property type="project" value="UniProtKB-UniRule"/>
</dbReference>
<dbReference type="InterPro" id="IPR006345">
    <property type="entry name" value="RecD2"/>
</dbReference>
<feature type="binding site" evidence="3">
    <location>
        <begin position="342"/>
        <end position="346"/>
    </location>
    <ligand>
        <name>ATP</name>
        <dbReference type="ChEBI" id="CHEBI:30616"/>
    </ligand>
</feature>
<dbReference type="SUPFAM" id="SSF47781">
    <property type="entry name" value="RuvA domain 2-like"/>
    <property type="match status" value="1"/>
</dbReference>
<dbReference type="AlphaFoldDB" id="A0A7G9G1P1"/>
<dbReference type="Gene3D" id="1.10.150.20">
    <property type="entry name" value="5' to 3' exonuclease, C-terminal subdomain"/>
    <property type="match status" value="1"/>
</dbReference>
<protein>
    <recommendedName>
        <fullName evidence="3">ATP-dependent RecD2 DNA helicase</fullName>
        <ecNumber evidence="3">5.6.2.3</ecNumber>
    </recommendedName>
    <alternativeName>
        <fullName evidence="3">DNA 5'-3' helicase subunit RecD2</fullName>
    </alternativeName>
</protein>
<evidence type="ECO:0000313" key="5">
    <source>
        <dbReference type="EMBL" id="QNM04723.1"/>
    </source>
</evidence>
<comment type="catalytic activity">
    <reaction evidence="3">
        <text>ATP + H2O = ADP + phosphate + H(+)</text>
        <dbReference type="Rhea" id="RHEA:13065"/>
        <dbReference type="ChEBI" id="CHEBI:15377"/>
        <dbReference type="ChEBI" id="CHEBI:15378"/>
        <dbReference type="ChEBI" id="CHEBI:30616"/>
        <dbReference type="ChEBI" id="CHEBI:43474"/>
        <dbReference type="ChEBI" id="CHEBI:456216"/>
        <dbReference type="EC" id="5.6.2.3"/>
    </reaction>
</comment>
<keyword evidence="3" id="KW-0413">Isomerase</keyword>
<dbReference type="InterPro" id="IPR041451">
    <property type="entry name" value="RecD2_SH13"/>
</dbReference>
<dbReference type="Pfam" id="PF18335">
    <property type="entry name" value="SH3_13"/>
    <property type="match status" value="1"/>
</dbReference>
<dbReference type="Pfam" id="PF13538">
    <property type="entry name" value="UvrD_C_2"/>
    <property type="match status" value="1"/>
</dbReference>
<feature type="domain" description="AAA+ ATPase" evidence="4">
    <location>
        <begin position="331"/>
        <end position="481"/>
    </location>
</feature>
<dbReference type="GO" id="GO:0017116">
    <property type="term" value="F:single-stranded DNA helicase activity"/>
    <property type="evidence" value="ECO:0007669"/>
    <property type="project" value="TreeGrafter"/>
</dbReference>
<keyword evidence="2 3" id="KW-0067">ATP-binding</keyword>
<reference evidence="5 6" key="1">
    <citation type="submission" date="2020-08" db="EMBL/GenBank/DDBJ databases">
        <authorList>
            <person name="Liu C."/>
            <person name="Sun Q."/>
        </authorList>
    </citation>
    <scope>NUCLEOTIDE SEQUENCE [LARGE SCALE GENOMIC DNA]</scope>
    <source>
        <strain evidence="5 6">NSJ-38</strain>
    </source>
</reference>
<gene>
    <name evidence="3" type="primary">recD2</name>
    <name evidence="5" type="ORF">H9Q78_09670</name>
</gene>
<dbReference type="EC" id="5.6.2.3" evidence="3"/>
<comment type="similarity">
    <text evidence="3">Belongs to the RecD family. RecD2 subfamily.</text>
</comment>
<dbReference type="EMBL" id="CP060634">
    <property type="protein sequence ID" value="QNM04723.1"/>
    <property type="molecule type" value="Genomic_DNA"/>
</dbReference>
<evidence type="ECO:0000313" key="6">
    <source>
        <dbReference type="Proteomes" id="UP000515823"/>
    </source>
</evidence>
<dbReference type="HAMAP" id="MF_01488">
    <property type="entry name" value="RecD2"/>
    <property type="match status" value="1"/>
</dbReference>
<dbReference type="Pfam" id="PF13604">
    <property type="entry name" value="AAA_30"/>
    <property type="match status" value="1"/>
</dbReference>
<dbReference type="GO" id="GO:0016787">
    <property type="term" value="F:hydrolase activity"/>
    <property type="evidence" value="ECO:0007669"/>
    <property type="project" value="UniProtKB-KW"/>
</dbReference>
<dbReference type="Gene3D" id="2.30.30.940">
    <property type="match status" value="1"/>
</dbReference>
<dbReference type="GO" id="GO:0043139">
    <property type="term" value="F:5'-3' DNA helicase activity"/>
    <property type="evidence" value="ECO:0007669"/>
    <property type="project" value="UniProtKB-UniRule"/>
</dbReference>
<keyword evidence="6" id="KW-1185">Reference proteome</keyword>
<accession>A0A7G9G1P1</accession>
<dbReference type="InterPro" id="IPR050534">
    <property type="entry name" value="Coronavir_polyprotein_1ab"/>
</dbReference>
<dbReference type="InterPro" id="IPR027417">
    <property type="entry name" value="P-loop_NTPase"/>
</dbReference>
<dbReference type="SUPFAM" id="SSF52540">
    <property type="entry name" value="P-loop containing nucleoside triphosphate hydrolases"/>
    <property type="match status" value="1"/>
</dbReference>
<comment type="function">
    <text evidence="3">DNA-dependent ATPase and ATP-dependent 5'-3' DNA helicase. Has no activity on blunt DNA or DNA with 3'-overhangs, requires at least 10 bases of 5'-ssDNA for helicase activity.</text>
</comment>
<dbReference type="Pfam" id="PF23139">
    <property type="entry name" value="OB_YrrC"/>
    <property type="match status" value="1"/>
</dbReference>
<dbReference type="GO" id="GO:0006310">
    <property type="term" value="P:DNA recombination"/>
    <property type="evidence" value="ECO:0007669"/>
    <property type="project" value="InterPro"/>
</dbReference>
<dbReference type="NCBIfam" id="TIGR01448">
    <property type="entry name" value="recD_rel"/>
    <property type="match status" value="1"/>
</dbReference>
<evidence type="ECO:0000259" key="4">
    <source>
        <dbReference type="SMART" id="SM00382"/>
    </source>
</evidence>
<dbReference type="CDD" id="cd17933">
    <property type="entry name" value="DEXSc_RecD-like"/>
    <property type="match status" value="1"/>
</dbReference>
<evidence type="ECO:0000256" key="1">
    <source>
        <dbReference type="ARBA" id="ARBA00022741"/>
    </source>
</evidence>
<dbReference type="PANTHER" id="PTHR43788">
    <property type="entry name" value="DNA2/NAM7 HELICASE FAMILY MEMBER"/>
    <property type="match status" value="1"/>
</dbReference>
<organism evidence="5 6">
    <name type="scientific">Qiania dongpingensis</name>
    <dbReference type="NCBI Taxonomy" id="2763669"/>
    <lineage>
        <taxon>Bacteria</taxon>
        <taxon>Bacillati</taxon>
        <taxon>Bacillota</taxon>
        <taxon>Clostridia</taxon>
        <taxon>Lachnospirales</taxon>
        <taxon>Lachnospiraceae</taxon>
        <taxon>Qiania</taxon>
    </lineage>
</organism>
<dbReference type="PANTHER" id="PTHR43788:SF6">
    <property type="entry name" value="DNA HELICASE B"/>
    <property type="match status" value="1"/>
</dbReference>
<dbReference type="GO" id="GO:0009338">
    <property type="term" value="C:exodeoxyribonuclease V complex"/>
    <property type="evidence" value="ECO:0007669"/>
    <property type="project" value="TreeGrafter"/>
</dbReference>
<dbReference type="GO" id="GO:0003677">
    <property type="term" value="F:DNA binding"/>
    <property type="evidence" value="ECO:0007669"/>
    <property type="project" value="UniProtKB-UniRule"/>
</dbReference>
<keyword evidence="3" id="KW-0378">Hydrolase</keyword>
<evidence type="ECO:0000256" key="3">
    <source>
        <dbReference type="HAMAP-Rule" id="MF_01488"/>
    </source>
</evidence>
<dbReference type="InterPro" id="IPR010994">
    <property type="entry name" value="RuvA_2-like"/>
</dbReference>
<dbReference type="InterPro" id="IPR029493">
    <property type="entry name" value="RecD2-like_HHH"/>
</dbReference>
<dbReference type="KEGG" id="qdo:H9Q78_09670"/>
<keyword evidence="3 5" id="KW-0347">Helicase</keyword>
<dbReference type="SMART" id="SM00382">
    <property type="entry name" value="AAA"/>
    <property type="match status" value="1"/>
</dbReference>
<evidence type="ECO:0000256" key="2">
    <source>
        <dbReference type="ARBA" id="ARBA00022840"/>
    </source>
</evidence>
<name>A0A7G9G1P1_9FIRM</name>
<dbReference type="Gene3D" id="3.40.50.300">
    <property type="entry name" value="P-loop containing nucleotide triphosphate hydrolases"/>
    <property type="match status" value="2"/>
</dbReference>
<sequence length="736" mass="82191">METISGYVNKIVYRNEENGYSVIELFNSGEDKTLVGILPMLGEGEYVEASGTIKKHPLYGEQLVVESYEIKNPEDTLSIERYLGSGAIKGIGEALAARIVKHFGEDTFRIIEEEPERLAEVKGISSRMALELGSQVAEKRDMRQAMLFLQKYGISLNLAAKIFKEYGSELYSIIEQNPYRLADDIAGVGFKIADDIATKAGIRADSDYRIKSGILYTLLQAITNGHTYLPMDELLRGTNQLLGVELDSLENHIMDLVMDKRLVVKKEEGVSIVYAAKYYYMEMNVARRLSELDSVWGVEEGEAIEMIRRIEEQEKFELDERQREAVLEAARHGVLVITGGPGTGKTTTITALIRFFEMEGMEVVLGAPTGRAAKRMSEATGYEARTIHRMLELSGIQNESSGEVHFARNQANPLETDVIIIDEMSMVDIQLMQSLLEAVAVGTRLILVGDRDQLPSVGPGNVLKDIIQSGSFHVVRLTRIFRQAAASDIILNAHKINKGQPVDVAARSRDFLFIKRTDANSIINAAIALICQKLPGYLNVPMHDIQVIAPMRKGALGVERLNKILQEFLNPPDGKKAEKEYAQGIFREGDKVMQIKNNYQLEWEVKSRYGIPVDTGTGVFNGDIGTISEINSFAEELVVEFDEGRVVTYDFSQLEELELAYAITIHKAQGSEYAAVVIPLLSGPRMLMTRNLLYTAVTRARSCVCIVGMPETFLGMIENETEQRRYSSLDKRLEEL</sequence>
<dbReference type="Proteomes" id="UP000515823">
    <property type="component" value="Chromosome"/>
</dbReference>
<dbReference type="Gene3D" id="1.10.10.2220">
    <property type="match status" value="1"/>
</dbReference>